<keyword evidence="3" id="KW-1185">Reference proteome</keyword>
<evidence type="ECO:0000256" key="1">
    <source>
        <dbReference type="SAM" id="MobiDB-lite"/>
    </source>
</evidence>
<protein>
    <submittedName>
        <fullName evidence="2">Calcium-binding protein</fullName>
    </submittedName>
</protein>
<organism evidence="2 3">
    <name type="scientific">Vreelandella piezotolerans</name>
    <dbReference type="NCBI Taxonomy" id="2609667"/>
    <lineage>
        <taxon>Bacteria</taxon>
        <taxon>Pseudomonadati</taxon>
        <taxon>Pseudomonadota</taxon>
        <taxon>Gammaproteobacteria</taxon>
        <taxon>Oceanospirillales</taxon>
        <taxon>Halomonadaceae</taxon>
        <taxon>Vreelandella</taxon>
    </lineage>
</organism>
<evidence type="ECO:0000313" key="3">
    <source>
        <dbReference type="Proteomes" id="UP000466130"/>
    </source>
</evidence>
<reference evidence="2 3" key="1">
    <citation type="submission" date="2019-09" db="EMBL/GenBank/DDBJ databases">
        <title>The Halomonas whole genome shotgun (WGS).</title>
        <authorList>
            <person name="Xie Z."/>
        </authorList>
    </citation>
    <scope>NUCLEOTIDE SEQUENCE [LARGE SCALE GENOMIC DNA]</scope>
    <source>
        <strain evidence="2 3">NBT06E8</strain>
    </source>
</reference>
<name>A0ABQ6X4Z8_9GAMM</name>
<evidence type="ECO:0000313" key="2">
    <source>
        <dbReference type="EMBL" id="KAE8437104.1"/>
    </source>
</evidence>
<accession>A0ABQ6X4Z8</accession>
<dbReference type="Proteomes" id="UP000466130">
    <property type="component" value="Unassembled WGS sequence"/>
</dbReference>
<feature type="region of interest" description="Disordered" evidence="1">
    <location>
        <begin position="489"/>
        <end position="515"/>
    </location>
</feature>
<proteinExistence type="predicted"/>
<comment type="caution">
    <text evidence="2">The sequence shown here is derived from an EMBL/GenBank/DDBJ whole genome shotgun (WGS) entry which is preliminary data.</text>
</comment>
<dbReference type="RefSeq" id="WP_153843985.1">
    <property type="nucleotide sequence ID" value="NZ_CP048602.1"/>
</dbReference>
<sequence>MAKSSADMLKSTRPGVMSGHLLNGVRVSHQEAQSDWDSLANTRDDVVRIDVPADPQERMAFVRRWMANNQKALKQGGMAATLVLPLLAQQALADPMVAVNDLQGVAEVIRQPNGSLTLIMNSGQRIDMAAADVALENGRVVVDIDSLMELLGNDSGLLVPLSQLPDVQTWELLPDGNVLITRPDGTQMVIERGALVQQGDLFLISPSNALQQGIASGEDFGNLLFVPSASFANQPSSTSSFPSTASSSSEPVSSFGDIPPWLYVGGGAIAVGAAAAGGGGGGGGGDGGPATISGYVVDGYISGATVTRAVNSNQVTTNDDGFFSGLQGSGILTATGGVDISTGLPFTGVLRAPEDATVITPLTTLMVQLSQQFGLNDADAQTAIKTALGLDQRIDLMTTDPLAEASPNLDLLIAGVKVASLLAMAATAGISSADALSRLGTAFNQASDAGRELTNQEMADALGLPSIAGQVKQALDAIDNASDGLNIDAYRDGNNNPLRDAQRNAQDPNSDLSDTIGTRAEVPYLTLQQAVALAANDELPANYLINPNQPFAAGTLGLTAAGNQLALVETVLAGDFDVATAPIALGDIYTWSIRADAEDVLVSGGLGRPEVVGAQSVTLTNTTIRPDQFADLNTLDNFDLGSTVVPYTLEQALATDVMPANYTLNPSRPFSAGDLTVREAAELIDSTRVLLDLAQNTDSDNLTRDLLLEWNIVDSLATILGTPSARPQIAEANSISVTEAIITPAQFVQLNALPNFVLGETEVDYTLAEALAADPLASNYIIDLQAVLNAGTVTVDEAETEFANVSRVLEGANNQPPLTLFEWVIRDDVGWIIADLDQGHVIEANQVSAKDRVITSAQFDQLKTLDNFELGTTIVRYTLENAVNADELAANYDIDTTVPFEAGEVSVDAAATRLAAVERILDGALNTQTPNADALFNWTVVDSASSILEARNVPHLTRADAVNVSDDIITIAQFEALSAADFNYVRLGELVEYTLANAIYVIDAGNGPLVADYVIDLETSFNDVWTVAQGASYFAIIAGAENRTALLGSDAVVWQVEDSIGNLINGISNENPDDNAFDDDAIVNAQTVRVLGATITQAQYEELLGVLGNTLRLDAGEDAVKTTVTYANLEAAVGAVRAGGGDVLAPSEFYSITDSDARYIKSDNPLSVADALDEIALVKRVLDGAVGRSAAEFGTLYEWTIRDTARNILDEIENAGSALPEVLASAGITNSEEVSIFAANAPDENGEENILADQYDDLVAALGENGFGYNQVEYTLAYVFDETANTFADPDELADRFFFTEDVFEINDSLGGGNINVVLAAEYYSAVQTLVDRSSDPLDVKDIYRWSVLDSASNIVTAYANNGNQHPPHIREATLVEINDTAVITFEQYGILEQIPEFEIQSYTLEEAVDIYREDNSELVANYIIDDSTPYLAEELSLDQALEYRNAVSLIVDESEQSARNARLDSTALDELYSWTVLDTAAAILTAGNTNENISGAIEVYVSDDVITSSNAQTLIRDFSNFVLGDTPVSFIFTETLELSQIERITENYQILSDGNIPNFDLSGVSSAEARYTETQEIVNGAINRNDVSVEQLQTWTIADAGSVELFNARAEAWVTGADSITLDLSAGATLTPEQYEAFLVLENVILDTASVEYTLQQAVEFVDGGGVLPEGTTARPGSYQIESSTVYSPANTLSVDQVNALLGTVNSVLAVASNSDDLDRSALFSWAVVDTADTLIGAIDEVAVTGADSVRVDVPEIGYEDFEALSVLDNFNQDGLTVSYPLGELVERFLSGEDIPATYAIDTGAALFEAGALDVHAAERLYDTATTLIDGAVNSDVSLSSLTSWIVQDTFDNIYTQNIAGRDDPAAFLVSEAATIYVVDDDLEPGERQSLALELDPDGFEERPELSPGGSIDQLSKTFAINGQPDGDVELITDFRVGEALGRDELFIELETSDVEMLRGYDMSNVSDNVYSAGFGKYDVTEDGVDSATLADTDVAFAVFTTAEFGANGANWLSELGLQTGEVIYLLAGNSDTQDNLDDALLLRVEAVEENSVTGDSLGVLATFDNLNLDGFSGSGENWNTNYSIIT</sequence>
<gene>
    <name evidence="2" type="ORF">F1978_16365</name>
</gene>
<feature type="compositionally biased region" description="Polar residues" evidence="1">
    <location>
        <begin position="493"/>
        <end position="515"/>
    </location>
</feature>
<dbReference type="EMBL" id="VWRT01000023">
    <property type="protein sequence ID" value="KAE8437104.1"/>
    <property type="molecule type" value="Genomic_DNA"/>
</dbReference>